<organism evidence="7 8">
    <name type="scientific">Fusarium oxysporum</name>
    <name type="common">Fusarium vascular wilt</name>
    <dbReference type="NCBI Taxonomy" id="5507"/>
    <lineage>
        <taxon>Eukaryota</taxon>
        <taxon>Fungi</taxon>
        <taxon>Dikarya</taxon>
        <taxon>Ascomycota</taxon>
        <taxon>Pezizomycotina</taxon>
        <taxon>Sordariomycetes</taxon>
        <taxon>Hypocreomycetidae</taxon>
        <taxon>Hypocreales</taxon>
        <taxon>Nectriaceae</taxon>
        <taxon>Fusarium</taxon>
        <taxon>Fusarium oxysporum species complex</taxon>
    </lineage>
</organism>
<dbReference type="EMBL" id="JAAFOW010000335">
    <property type="protein sequence ID" value="KAF5266813.1"/>
    <property type="molecule type" value="Genomic_DNA"/>
</dbReference>
<dbReference type="Gene3D" id="2.115.10.20">
    <property type="entry name" value="Glycosyl hydrolase domain, family 43"/>
    <property type="match status" value="1"/>
</dbReference>
<dbReference type="GO" id="GO:0004553">
    <property type="term" value="F:hydrolase activity, hydrolyzing O-glycosyl compounds"/>
    <property type="evidence" value="ECO:0007669"/>
    <property type="project" value="InterPro"/>
</dbReference>
<comment type="caution">
    <text evidence="7">The sequence shown here is derived from an EMBL/GenBank/DDBJ whole genome shotgun (WGS) entry which is preliminary data.</text>
</comment>
<feature type="site" description="Important for catalytic activity, responsible for pKa modulation of the active site Glu and correct orientation of both the proton donor and substrate" evidence="4">
    <location>
        <position position="176"/>
    </location>
</feature>
<dbReference type="InterPro" id="IPR041542">
    <property type="entry name" value="GH43_C2"/>
</dbReference>
<evidence type="ECO:0000256" key="1">
    <source>
        <dbReference type="ARBA" id="ARBA00009865"/>
    </source>
</evidence>
<sequence length="555" mass="62400">MDQVEPVIPGFAPDPSVIRIEDTYFLVNSSFHLFPGLPIFASKDLSSWKHIGNALNRPSQMQLANSSTLLHNIDLGLQNKLVSAEGQALAYVSAVPKGDQVPAEDRIVGSGGLYAATLRHHNCRTYIVCTNAQHVPETRNGEEKLRVEFHNFILFTDDIWSDKWSDPIYFDFWGIDPDLFFDEDGRAYVSGCSWHSEPSVIGCFEIDIDTGKKLTPERCIWEGYSKITPEGPHIYKRSGWYYLMTAEGTTFEGHMLAMARSRNVWGPYEECPHNPILQPRPGKPQHTYIQNNGHGDLFEDVQGNWWLAYLAVRKDRDGRCGLGRETFLTPVSWPSGEVWPEIGQPSHLKSNPLAANNPVLLIDPKVDFVWIRDPEPSAYEIRDDGKEVTLLASRTDLSDCYAGPVSFVGKRQRTLCGHASVLLHSSPQGVSAGIAYYKDEHRYARVYYASDTSEIVFEERNNARRPTSFTITRAPICGVQETESSIRFRVKYSEQSLNLQYKVEPDSSDWVSAGIADTLNFTDRDFTGPCIGVFATHQAPLHDTPPKCGFSDVEL</sequence>
<evidence type="ECO:0000256" key="5">
    <source>
        <dbReference type="RuleBase" id="RU361187"/>
    </source>
</evidence>
<dbReference type="PANTHER" id="PTHR42812:SF12">
    <property type="entry name" value="BETA-XYLOSIDASE-RELATED"/>
    <property type="match status" value="1"/>
</dbReference>
<dbReference type="PANTHER" id="PTHR42812">
    <property type="entry name" value="BETA-XYLOSIDASE"/>
    <property type="match status" value="1"/>
</dbReference>
<dbReference type="Proteomes" id="UP000558688">
    <property type="component" value="Unassembled WGS sequence"/>
</dbReference>
<name>A0A8H5AKR2_FUSOX</name>
<dbReference type="InterPro" id="IPR013320">
    <property type="entry name" value="ConA-like_dom_sf"/>
</dbReference>
<dbReference type="Pfam" id="PF04616">
    <property type="entry name" value="Glyco_hydro_43"/>
    <property type="match status" value="2"/>
</dbReference>
<feature type="domain" description="Beta-xylosidase C-terminal Concanavalin A-like" evidence="6">
    <location>
        <begin position="366"/>
        <end position="538"/>
    </location>
</feature>
<evidence type="ECO:0000256" key="4">
    <source>
        <dbReference type="PIRSR" id="PIRSR606710-2"/>
    </source>
</evidence>
<dbReference type="Pfam" id="PF17851">
    <property type="entry name" value="GH43_C2"/>
    <property type="match status" value="1"/>
</dbReference>
<dbReference type="GO" id="GO:0005975">
    <property type="term" value="P:carbohydrate metabolic process"/>
    <property type="evidence" value="ECO:0007669"/>
    <property type="project" value="InterPro"/>
</dbReference>
<dbReference type="SUPFAM" id="SSF49899">
    <property type="entry name" value="Concanavalin A-like lectins/glucanases"/>
    <property type="match status" value="1"/>
</dbReference>
<dbReference type="InterPro" id="IPR023296">
    <property type="entry name" value="Glyco_hydro_beta-prop_sf"/>
</dbReference>
<dbReference type="CDD" id="cd18617">
    <property type="entry name" value="GH43_XynB-like"/>
    <property type="match status" value="1"/>
</dbReference>
<comment type="similarity">
    <text evidence="1 5">Belongs to the glycosyl hydrolase 43 family.</text>
</comment>
<reference evidence="7" key="1">
    <citation type="submission" date="2020-02" db="EMBL/GenBank/DDBJ databases">
        <title>Identification and distribution of gene clusters putatively required for synthesis of sphingolipid metabolism inhibitors in phylogenetically diverse species of the filamentous fungus Fusarium.</title>
        <authorList>
            <person name="Kim H.-S."/>
            <person name="Busman M."/>
            <person name="Brown D.W."/>
            <person name="Divon H."/>
            <person name="Uhlig S."/>
            <person name="Proctor R.H."/>
        </authorList>
    </citation>
    <scope>NUCLEOTIDE SEQUENCE [LARGE SCALE GENOMIC DNA]</scope>
    <source>
        <strain evidence="7">NRRL 39464</strain>
    </source>
</reference>
<dbReference type="InterPro" id="IPR051795">
    <property type="entry name" value="Glycosyl_Hydrlase_43"/>
</dbReference>
<dbReference type="InterPro" id="IPR006710">
    <property type="entry name" value="Glyco_hydro_43"/>
</dbReference>
<accession>A0A8H5AKR2</accession>
<dbReference type="AlphaFoldDB" id="A0A8H5AKR2"/>
<dbReference type="Gene3D" id="2.60.120.200">
    <property type="match status" value="1"/>
</dbReference>
<protein>
    <recommendedName>
        <fullName evidence="6">Beta-xylosidase C-terminal Concanavalin A-like domain-containing protein</fullName>
    </recommendedName>
</protein>
<keyword evidence="2 5" id="KW-0378">Hydrolase</keyword>
<evidence type="ECO:0000313" key="7">
    <source>
        <dbReference type="EMBL" id="KAF5266813.1"/>
    </source>
</evidence>
<dbReference type="SUPFAM" id="SSF75005">
    <property type="entry name" value="Arabinanase/levansucrase/invertase"/>
    <property type="match status" value="1"/>
</dbReference>
<evidence type="ECO:0000313" key="8">
    <source>
        <dbReference type="Proteomes" id="UP000558688"/>
    </source>
</evidence>
<evidence type="ECO:0000259" key="6">
    <source>
        <dbReference type="Pfam" id="PF17851"/>
    </source>
</evidence>
<gene>
    <name evidence="7" type="ORF">FOXYS1_2331</name>
</gene>
<evidence type="ECO:0000256" key="3">
    <source>
        <dbReference type="ARBA" id="ARBA00023295"/>
    </source>
</evidence>
<keyword evidence="3 5" id="KW-0326">Glycosidase</keyword>
<evidence type="ECO:0000256" key="2">
    <source>
        <dbReference type="ARBA" id="ARBA00022801"/>
    </source>
</evidence>
<proteinExistence type="inferred from homology"/>